<comment type="subcellular location">
    <subcellularLocation>
        <location evidence="4">Cell membrane</location>
        <topology evidence="4">Multi-pass membrane protein</topology>
    </subcellularLocation>
    <subcellularLocation>
        <location evidence="3">Cytoplasm</location>
    </subcellularLocation>
</comment>
<evidence type="ECO:0000256" key="7">
    <source>
        <dbReference type="ARBA" id="ARBA00022475"/>
    </source>
</evidence>
<dbReference type="InterPro" id="IPR004358">
    <property type="entry name" value="Sig_transdc_His_kin-like_C"/>
</dbReference>
<keyword evidence="9" id="KW-0963">Cytoplasm</keyword>
<keyword evidence="19" id="KW-0411">Iron-sulfur</keyword>
<evidence type="ECO:0000259" key="24">
    <source>
        <dbReference type="PROSITE" id="PS50109"/>
    </source>
</evidence>
<dbReference type="InterPro" id="IPR005467">
    <property type="entry name" value="His_kinase_dom"/>
</dbReference>
<evidence type="ECO:0000256" key="5">
    <source>
        <dbReference type="ARBA" id="ARBA00012438"/>
    </source>
</evidence>
<dbReference type="RefSeq" id="WP_317968839.1">
    <property type="nucleotide sequence ID" value="NZ_CP129118.1"/>
</dbReference>
<dbReference type="PANTHER" id="PTHR24421:SF37">
    <property type="entry name" value="SENSOR HISTIDINE KINASE NARS"/>
    <property type="match status" value="1"/>
</dbReference>
<dbReference type="Proteomes" id="UP001303902">
    <property type="component" value="Chromosome"/>
</dbReference>
<evidence type="ECO:0000256" key="12">
    <source>
        <dbReference type="ARBA" id="ARBA00022723"/>
    </source>
</evidence>
<keyword evidence="15 25" id="KW-0067">ATP-binding</keyword>
<dbReference type="CDD" id="cd16917">
    <property type="entry name" value="HATPase_UhpB-NarQ-NarX-like"/>
    <property type="match status" value="1"/>
</dbReference>
<dbReference type="PANTHER" id="PTHR24421">
    <property type="entry name" value="NITRATE/NITRITE SENSOR PROTEIN NARX-RELATED"/>
    <property type="match status" value="1"/>
</dbReference>
<evidence type="ECO:0000256" key="3">
    <source>
        <dbReference type="ARBA" id="ARBA00004496"/>
    </source>
</evidence>
<keyword evidence="26" id="KW-1185">Reference proteome</keyword>
<name>A0ABZ0L7A1_9BACL</name>
<keyword evidence="7" id="KW-1003">Cell membrane</keyword>
<evidence type="ECO:0000256" key="8">
    <source>
        <dbReference type="ARBA" id="ARBA00022485"/>
    </source>
</evidence>
<gene>
    <name evidence="25" type="ORF">QWT69_03025</name>
</gene>
<evidence type="ECO:0000256" key="6">
    <source>
        <dbReference type="ARBA" id="ARBA00017322"/>
    </source>
</evidence>
<keyword evidence="20 23" id="KW-0472">Membrane</keyword>
<keyword evidence="13" id="KW-0547">Nucleotide-binding</keyword>
<keyword evidence="14" id="KW-0418">Kinase</keyword>
<evidence type="ECO:0000256" key="2">
    <source>
        <dbReference type="ARBA" id="ARBA00001966"/>
    </source>
</evidence>
<evidence type="ECO:0000256" key="13">
    <source>
        <dbReference type="ARBA" id="ARBA00022741"/>
    </source>
</evidence>
<keyword evidence="16 23" id="KW-1133">Transmembrane helix</keyword>
<evidence type="ECO:0000256" key="18">
    <source>
        <dbReference type="ARBA" id="ARBA00023012"/>
    </source>
</evidence>
<dbReference type="Pfam" id="PF02518">
    <property type="entry name" value="HATPase_c"/>
    <property type="match status" value="1"/>
</dbReference>
<feature type="transmembrane region" description="Helical" evidence="23">
    <location>
        <begin position="106"/>
        <end position="127"/>
    </location>
</feature>
<keyword evidence="18" id="KW-0902">Two-component regulatory system</keyword>
<evidence type="ECO:0000313" key="25">
    <source>
        <dbReference type="EMBL" id="WOV88112.1"/>
    </source>
</evidence>
<feature type="domain" description="Histidine kinase" evidence="24">
    <location>
        <begin position="464"/>
        <end position="555"/>
    </location>
</feature>
<dbReference type="PROSITE" id="PS50109">
    <property type="entry name" value="HIS_KIN"/>
    <property type="match status" value="1"/>
</dbReference>
<dbReference type="PRINTS" id="PR00344">
    <property type="entry name" value="BCTRLSENSOR"/>
</dbReference>
<protein>
    <recommendedName>
        <fullName evidence="6">Oxygen sensor histidine kinase NreB</fullName>
        <ecNumber evidence="5">2.7.13.3</ecNumber>
    </recommendedName>
    <alternativeName>
        <fullName evidence="22">Nitrogen regulation protein B</fullName>
    </alternativeName>
</protein>
<evidence type="ECO:0000256" key="21">
    <source>
        <dbReference type="ARBA" id="ARBA00024827"/>
    </source>
</evidence>
<evidence type="ECO:0000256" key="11">
    <source>
        <dbReference type="ARBA" id="ARBA00022692"/>
    </source>
</evidence>
<evidence type="ECO:0000256" key="4">
    <source>
        <dbReference type="ARBA" id="ARBA00004651"/>
    </source>
</evidence>
<evidence type="ECO:0000313" key="26">
    <source>
        <dbReference type="Proteomes" id="UP001303902"/>
    </source>
</evidence>
<dbReference type="InterPro" id="IPR036890">
    <property type="entry name" value="HATPase_C_sf"/>
</dbReference>
<evidence type="ECO:0000256" key="9">
    <source>
        <dbReference type="ARBA" id="ARBA00022490"/>
    </source>
</evidence>
<reference evidence="25 26" key="1">
    <citation type="submission" date="2023-06" db="EMBL/GenBank/DDBJ databases">
        <title>Sporosarcina sp. nov., isolated from Korean tranditional fermented seafood 'Jeotgal'.</title>
        <authorList>
            <person name="Yang A.I."/>
            <person name="Shin N.-R."/>
        </authorList>
    </citation>
    <scope>NUCLEOTIDE SEQUENCE [LARGE SCALE GENOMIC DNA]</scope>
    <source>
        <strain evidence="25 26">T2O-4</strain>
    </source>
</reference>
<evidence type="ECO:0000256" key="1">
    <source>
        <dbReference type="ARBA" id="ARBA00000085"/>
    </source>
</evidence>
<keyword evidence="8" id="KW-0004">4Fe-4S</keyword>
<proteinExistence type="predicted"/>
<organism evidence="25 26">
    <name type="scientific">Sporosarcina oncorhynchi</name>
    <dbReference type="NCBI Taxonomy" id="3056444"/>
    <lineage>
        <taxon>Bacteria</taxon>
        <taxon>Bacillati</taxon>
        <taxon>Bacillota</taxon>
        <taxon>Bacilli</taxon>
        <taxon>Bacillales</taxon>
        <taxon>Caryophanaceae</taxon>
        <taxon>Sporosarcina</taxon>
    </lineage>
</organism>
<dbReference type="SMART" id="SM00387">
    <property type="entry name" value="HATPase_c"/>
    <property type="match status" value="1"/>
</dbReference>
<dbReference type="InterPro" id="IPR050482">
    <property type="entry name" value="Sensor_HK_TwoCompSys"/>
</dbReference>
<evidence type="ECO:0000256" key="10">
    <source>
        <dbReference type="ARBA" id="ARBA00022679"/>
    </source>
</evidence>
<evidence type="ECO:0000256" key="20">
    <source>
        <dbReference type="ARBA" id="ARBA00023136"/>
    </source>
</evidence>
<feature type="transmembrane region" description="Helical" evidence="23">
    <location>
        <begin position="42"/>
        <end position="60"/>
    </location>
</feature>
<dbReference type="EC" id="2.7.13.3" evidence="5"/>
<feature type="transmembrane region" description="Helical" evidence="23">
    <location>
        <begin position="72"/>
        <end position="100"/>
    </location>
</feature>
<comment type="catalytic activity">
    <reaction evidence="1">
        <text>ATP + protein L-histidine = ADP + protein N-phospho-L-histidine.</text>
        <dbReference type="EC" id="2.7.13.3"/>
    </reaction>
</comment>
<evidence type="ECO:0000256" key="17">
    <source>
        <dbReference type="ARBA" id="ARBA00023004"/>
    </source>
</evidence>
<comment type="function">
    <text evidence="21">Member of the two-component regulatory system NreB/NreC involved in the control of dissimilatory nitrate/nitrite reduction in response to oxygen. NreB functions as a direct oxygen sensor histidine kinase which is autophosphorylated, in the absence of oxygen, probably at the conserved histidine residue, and transfers its phosphate group probably to a conserved aspartate residue of NreC. NreB/NreC activates the expression of the nitrate (narGHJI) and nitrite (nir) reductase operons, as well as the putative nitrate transporter gene narT.</text>
</comment>
<dbReference type="Gene3D" id="1.20.5.1930">
    <property type="match status" value="1"/>
</dbReference>
<dbReference type="InterPro" id="IPR011712">
    <property type="entry name" value="Sig_transdc_His_kin_sub3_dim/P"/>
</dbReference>
<feature type="transmembrane region" description="Helical" evidence="23">
    <location>
        <begin position="148"/>
        <end position="166"/>
    </location>
</feature>
<feature type="transmembrane region" description="Helical" evidence="23">
    <location>
        <begin position="20"/>
        <end position="36"/>
    </location>
</feature>
<dbReference type="Pfam" id="PF07730">
    <property type="entry name" value="HisKA_3"/>
    <property type="match status" value="1"/>
</dbReference>
<comment type="cofactor">
    <cofactor evidence="2">
        <name>[4Fe-4S] cluster</name>
        <dbReference type="ChEBI" id="CHEBI:49883"/>
    </cofactor>
</comment>
<evidence type="ECO:0000256" key="23">
    <source>
        <dbReference type="SAM" id="Phobius"/>
    </source>
</evidence>
<keyword evidence="11 23" id="KW-0812">Transmembrane</keyword>
<keyword evidence="17" id="KW-0408">Iron</keyword>
<dbReference type="EMBL" id="CP129118">
    <property type="protein sequence ID" value="WOV88112.1"/>
    <property type="molecule type" value="Genomic_DNA"/>
</dbReference>
<evidence type="ECO:0000256" key="19">
    <source>
        <dbReference type="ARBA" id="ARBA00023014"/>
    </source>
</evidence>
<dbReference type="Gene3D" id="3.30.565.10">
    <property type="entry name" value="Histidine kinase-like ATPase, C-terminal domain"/>
    <property type="match status" value="1"/>
</dbReference>
<evidence type="ECO:0000256" key="14">
    <source>
        <dbReference type="ARBA" id="ARBA00022777"/>
    </source>
</evidence>
<dbReference type="InterPro" id="IPR003594">
    <property type="entry name" value="HATPase_dom"/>
</dbReference>
<evidence type="ECO:0000256" key="16">
    <source>
        <dbReference type="ARBA" id="ARBA00022989"/>
    </source>
</evidence>
<dbReference type="SUPFAM" id="SSF55874">
    <property type="entry name" value="ATPase domain of HSP90 chaperone/DNA topoisomerase II/histidine kinase"/>
    <property type="match status" value="1"/>
</dbReference>
<accession>A0ABZ0L7A1</accession>
<sequence>MREIDGQLIRNPSSMLHLGFVYRTISLLLTSCVFFIGTPSPLIFKVGVVFGLIVAGWIIADLQRKYIQQRKILKLLVVIETVGLTCLLLPTGGIVSPFIWYALNPVLVAASFLTPFFAWGILAVYLGSATLIATRFGSFEEIINDISIVYLVSTLTILLATLFSQLTRELLLQTVLLEKQQGDLVRINEQLTETNTQSRIIMEHIMSYYRLMDVASSTTNPRVLMDNIAASVATCTQSNSVFFWLTTVGYENNQFVNRTANVELEADLKKAWSTIQMKPGTFISKIGDELYFMKIVRTSVHVGVIGVEVSADVPITHTFLFRRPFEFLANLSEILLEQMHMEQLKNQFIINEEQNRIANEIHDSVAQRLFGISYSLHGLRVRKDTITAEELDGEYAFLSESAQTTIKELRSAIYRLSSFKKGETPFFDRLTTYLDEYARLNAIRIDYALKGHESLIFTELKEVLYRVICEACGNATRHGNATVIKVTLVIMETVTTVEISDNGRGFSTSKTMKLNEQGIGLMNMKNSVASFGGSFLIEAEVGTGTTVQIELPVVKKLKEQEVAGL</sequence>
<evidence type="ECO:0000256" key="22">
    <source>
        <dbReference type="ARBA" id="ARBA00030800"/>
    </source>
</evidence>
<keyword evidence="12" id="KW-0479">Metal-binding</keyword>
<dbReference type="GO" id="GO:0005524">
    <property type="term" value="F:ATP binding"/>
    <property type="evidence" value="ECO:0007669"/>
    <property type="project" value="UniProtKB-KW"/>
</dbReference>
<keyword evidence="10" id="KW-0808">Transferase</keyword>
<evidence type="ECO:0000256" key="15">
    <source>
        <dbReference type="ARBA" id="ARBA00022840"/>
    </source>
</evidence>